<keyword evidence="2 9" id="KW-0863">Zinc-finger</keyword>
<keyword evidence="5 9" id="KW-0238">DNA-binding</keyword>
<dbReference type="AlphaFoldDB" id="A0AAN8F5F0"/>
<dbReference type="Proteomes" id="UP001331761">
    <property type="component" value="Unassembled WGS sequence"/>
</dbReference>
<keyword evidence="3 9" id="KW-0862">Zinc</keyword>
<evidence type="ECO:0000313" key="13">
    <source>
        <dbReference type="Proteomes" id="UP001331761"/>
    </source>
</evidence>
<protein>
    <submittedName>
        <fullName evidence="12">Ligand-binding domain of nuclear hormone receptor</fullName>
    </submittedName>
</protein>
<organism evidence="12 13">
    <name type="scientific">Trichostrongylus colubriformis</name>
    <name type="common">Black scour worm</name>
    <dbReference type="NCBI Taxonomy" id="6319"/>
    <lineage>
        <taxon>Eukaryota</taxon>
        <taxon>Metazoa</taxon>
        <taxon>Ecdysozoa</taxon>
        <taxon>Nematoda</taxon>
        <taxon>Chromadorea</taxon>
        <taxon>Rhabditida</taxon>
        <taxon>Rhabditina</taxon>
        <taxon>Rhabditomorpha</taxon>
        <taxon>Strongyloidea</taxon>
        <taxon>Trichostrongylidae</taxon>
        <taxon>Trichostrongylus</taxon>
    </lineage>
</organism>
<reference evidence="12 13" key="1">
    <citation type="submission" date="2019-10" db="EMBL/GenBank/DDBJ databases">
        <title>Assembly and Annotation for the nematode Trichostrongylus colubriformis.</title>
        <authorList>
            <person name="Martin J."/>
        </authorList>
    </citation>
    <scope>NUCLEOTIDE SEQUENCE [LARGE SCALE GENOMIC DNA]</scope>
    <source>
        <strain evidence="12">G859</strain>
        <tissue evidence="12">Whole worm</tissue>
    </source>
</reference>
<dbReference type="GO" id="GO:0005634">
    <property type="term" value="C:nucleus"/>
    <property type="evidence" value="ECO:0007669"/>
    <property type="project" value="UniProtKB-SubCell"/>
</dbReference>
<comment type="similarity">
    <text evidence="9">Belongs to the nuclear hormone receptor family.</text>
</comment>
<dbReference type="InterPro" id="IPR035500">
    <property type="entry name" value="NHR-like_dom_sf"/>
</dbReference>
<dbReference type="Pfam" id="PF00104">
    <property type="entry name" value="Hormone_recep"/>
    <property type="match status" value="1"/>
</dbReference>
<evidence type="ECO:0000313" key="12">
    <source>
        <dbReference type="EMBL" id="KAK5973500.1"/>
    </source>
</evidence>
<keyword evidence="8 9" id="KW-0539">Nucleus</keyword>
<feature type="domain" description="NR LBD" evidence="11">
    <location>
        <begin position="166"/>
        <end position="406"/>
    </location>
</feature>
<dbReference type="SMART" id="SM00399">
    <property type="entry name" value="ZnF_C4"/>
    <property type="match status" value="1"/>
</dbReference>
<comment type="caution">
    <text evidence="12">The sequence shown here is derived from an EMBL/GenBank/DDBJ whole genome shotgun (WGS) entry which is preliminary data.</text>
</comment>
<comment type="subcellular location">
    <subcellularLocation>
        <location evidence="9">Nucleus</location>
    </subcellularLocation>
</comment>
<dbReference type="PROSITE" id="PS51030">
    <property type="entry name" value="NUCLEAR_REC_DBD_2"/>
    <property type="match status" value="1"/>
</dbReference>
<dbReference type="SMART" id="SM00430">
    <property type="entry name" value="HOLI"/>
    <property type="match status" value="1"/>
</dbReference>
<dbReference type="PANTHER" id="PTHR47630">
    <property type="entry name" value="NUCLEAR HORMONE RECEPTOR FAMILY-RELATED-RELATED"/>
    <property type="match status" value="1"/>
</dbReference>
<accession>A0AAN8F5F0</accession>
<dbReference type="PRINTS" id="PR00047">
    <property type="entry name" value="STROIDFINGER"/>
</dbReference>
<dbReference type="Gene3D" id="3.30.50.10">
    <property type="entry name" value="Erythroid Transcription Factor GATA-1, subunit A"/>
    <property type="match status" value="1"/>
</dbReference>
<dbReference type="InterPro" id="IPR001628">
    <property type="entry name" value="Znf_hrmn_rcpt"/>
</dbReference>
<keyword evidence="4 9" id="KW-0805">Transcription regulation</keyword>
<keyword evidence="13" id="KW-1185">Reference proteome</keyword>
<dbReference type="GO" id="GO:0043565">
    <property type="term" value="F:sequence-specific DNA binding"/>
    <property type="evidence" value="ECO:0007669"/>
    <property type="project" value="InterPro"/>
</dbReference>
<dbReference type="EMBL" id="WIXE01015408">
    <property type="protein sequence ID" value="KAK5973500.1"/>
    <property type="molecule type" value="Genomic_DNA"/>
</dbReference>
<keyword evidence="1 9" id="KW-0479">Metal-binding</keyword>
<gene>
    <name evidence="12" type="ORF">GCK32_012847</name>
</gene>
<evidence type="ECO:0000256" key="9">
    <source>
        <dbReference type="RuleBase" id="RU004334"/>
    </source>
</evidence>
<dbReference type="PROSITE" id="PS00031">
    <property type="entry name" value="NUCLEAR_REC_DBD_1"/>
    <property type="match status" value="1"/>
</dbReference>
<keyword evidence="7 9" id="KW-0675">Receptor</keyword>
<dbReference type="InterPro" id="IPR000536">
    <property type="entry name" value="Nucl_hrmn_rcpt_lig-bd"/>
</dbReference>
<evidence type="ECO:0000256" key="8">
    <source>
        <dbReference type="ARBA" id="ARBA00023242"/>
    </source>
</evidence>
<dbReference type="SUPFAM" id="SSF48508">
    <property type="entry name" value="Nuclear receptor ligand-binding domain"/>
    <property type="match status" value="1"/>
</dbReference>
<dbReference type="GO" id="GO:0003700">
    <property type="term" value="F:DNA-binding transcription factor activity"/>
    <property type="evidence" value="ECO:0007669"/>
    <property type="project" value="InterPro"/>
</dbReference>
<dbReference type="Pfam" id="PF00105">
    <property type="entry name" value="zf-C4"/>
    <property type="match status" value="1"/>
</dbReference>
<dbReference type="Gene3D" id="1.10.565.10">
    <property type="entry name" value="Retinoid X Receptor"/>
    <property type="match status" value="1"/>
</dbReference>
<evidence type="ECO:0000256" key="7">
    <source>
        <dbReference type="ARBA" id="ARBA00023170"/>
    </source>
</evidence>
<dbReference type="SUPFAM" id="SSF57716">
    <property type="entry name" value="Glucocorticoid receptor-like (DNA-binding domain)"/>
    <property type="match status" value="1"/>
</dbReference>
<evidence type="ECO:0000259" key="11">
    <source>
        <dbReference type="PROSITE" id="PS51843"/>
    </source>
</evidence>
<evidence type="ECO:0000256" key="3">
    <source>
        <dbReference type="ARBA" id="ARBA00022833"/>
    </source>
</evidence>
<dbReference type="PANTHER" id="PTHR47630:SF6">
    <property type="entry name" value="NUCLEAR HORMONE RECEPTOR FAMILY"/>
    <property type="match status" value="1"/>
</dbReference>
<dbReference type="GO" id="GO:0008270">
    <property type="term" value="F:zinc ion binding"/>
    <property type="evidence" value="ECO:0007669"/>
    <property type="project" value="UniProtKB-KW"/>
</dbReference>
<evidence type="ECO:0000256" key="5">
    <source>
        <dbReference type="ARBA" id="ARBA00023125"/>
    </source>
</evidence>
<name>A0AAN8F5F0_TRICO</name>
<evidence type="ECO:0000256" key="4">
    <source>
        <dbReference type="ARBA" id="ARBA00023015"/>
    </source>
</evidence>
<proteinExistence type="inferred from homology"/>
<sequence>MLTAPADLLPNATAPTCCVCGSAGAQIHYRGMACGSCKIFFVRAIQRSVRFLCKNNGECVITKETRNSCRACRYMKCLKANMTEQDVGRFKRSSKAGRQNYPVVPYVRTSEWKLQLNELPDSTSIGIHFVNDLINASKALDYAKTLVFIERLCDNHNSLRTSFEYSMDTSLSDVLAKPHLCCERTPIGWNEDQFIEQDNILDILKQVYCRTVTHFADFVAVCPELSLLEEKDRLSICSANYCGVVLLMMVYNSYLRGCEGILFPHGFKYSLSQRREDDEFNEFLQNLVEYLHRNVATVFHEINISAEEYSFLKIIVIFSGVNALTDSGNFIVLKARRKYSALLSEYMATTRPDLSPSEQLRRLTQLFGIIPHIMHASERDNLYCARMVLMNTGNLAGSLSYDMHIRKF</sequence>
<feature type="domain" description="Nuclear receptor" evidence="10">
    <location>
        <begin position="14"/>
        <end position="89"/>
    </location>
</feature>
<keyword evidence="6 9" id="KW-0804">Transcription</keyword>
<evidence type="ECO:0000259" key="10">
    <source>
        <dbReference type="PROSITE" id="PS51030"/>
    </source>
</evidence>
<evidence type="ECO:0000256" key="2">
    <source>
        <dbReference type="ARBA" id="ARBA00022771"/>
    </source>
</evidence>
<dbReference type="PROSITE" id="PS51843">
    <property type="entry name" value="NR_LBD"/>
    <property type="match status" value="1"/>
</dbReference>
<dbReference type="InterPro" id="IPR013088">
    <property type="entry name" value="Znf_NHR/GATA"/>
</dbReference>
<evidence type="ECO:0000256" key="1">
    <source>
        <dbReference type="ARBA" id="ARBA00022723"/>
    </source>
</evidence>
<evidence type="ECO:0000256" key="6">
    <source>
        <dbReference type="ARBA" id="ARBA00023163"/>
    </source>
</evidence>
<dbReference type="InterPro" id="IPR052499">
    <property type="entry name" value="C.elegans_NHRs"/>
</dbReference>